<dbReference type="Pfam" id="PF02465">
    <property type="entry name" value="FliD_N"/>
    <property type="match status" value="1"/>
</dbReference>
<keyword evidence="10" id="KW-1185">Reference proteome</keyword>
<dbReference type="PANTHER" id="PTHR30288:SF0">
    <property type="entry name" value="FLAGELLAR HOOK-ASSOCIATED PROTEIN 2"/>
    <property type="match status" value="1"/>
</dbReference>
<keyword evidence="5" id="KW-0964">Secreted</keyword>
<dbReference type="PANTHER" id="PTHR30288">
    <property type="entry name" value="FLAGELLAR CAP/ASSEMBLY PROTEIN FLID"/>
    <property type="match status" value="1"/>
</dbReference>
<evidence type="ECO:0000259" key="7">
    <source>
        <dbReference type="Pfam" id="PF02465"/>
    </source>
</evidence>
<comment type="subunit">
    <text evidence="2 5">Homopentamer.</text>
</comment>
<feature type="region of interest" description="Disordered" evidence="6">
    <location>
        <begin position="68"/>
        <end position="87"/>
    </location>
</feature>
<feature type="compositionally biased region" description="Low complexity" evidence="6">
    <location>
        <begin position="75"/>
        <end position="87"/>
    </location>
</feature>
<protein>
    <recommendedName>
        <fullName evidence="5">Flagellar hook-associated protein 2</fullName>
        <shortName evidence="5">HAP2</shortName>
    </recommendedName>
    <alternativeName>
        <fullName evidence="5">Flagellar cap protein</fullName>
    </alternativeName>
</protein>
<dbReference type="InterPro" id="IPR040026">
    <property type="entry name" value="FliD"/>
</dbReference>
<comment type="similarity">
    <text evidence="1 5">Belongs to the FliD family.</text>
</comment>
<keyword evidence="9" id="KW-0969">Cilium</keyword>
<comment type="subcellular location">
    <subcellularLocation>
        <location evidence="5">Secreted</location>
    </subcellularLocation>
    <subcellularLocation>
        <location evidence="5">Bacterial flagellum</location>
    </subcellularLocation>
</comment>
<dbReference type="InterPro" id="IPR010809">
    <property type="entry name" value="FliD_C"/>
</dbReference>
<keyword evidence="9" id="KW-0282">Flagellum</keyword>
<name>A0ABT5KTV4_9BURK</name>
<dbReference type="EMBL" id="JAQQXS010000012">
    <property type="protein sequence ID" value="MDC8786375.1"/>
    <property type="molecule type" value="Genomic_DNA"/>
</dbReference>
<organism evidence="9 10">
    <name type="scientific">Roseateles koreensis</name>
    <dbReference type="NCBI Taxonomy" id="2987526"/>
    <lineage>
        <taxon>Bacteria</taxon>
        <taxon>Pseudomonadati</taxon>
        <taxon>Pseudomonadota</taxon>
        <taxon>Betaproteobacteria</taxon>
        <taxon>Burkholderiales</taxon>
        <taxon>Sphaerotilaceae</taxon>
        <taxon>Roseateles</taxon>
    </lineage>
</organism>
<dbReference type="RefSeq" id="WP_273597485.1">
    <property type="nucleotide sequence ID" value="NZ_JAQQXS010000012.1"/>
</dbReference>
<evidence type="ECO:0000259" key="8">
    <source>
        <dbReference type="Pfam" id="PF07195"/>
    </source>
</evidence>
<gene>
    <name evidence="9" type="primary">fliD</name>
    <name evidence="9" type="ORF">PRZ01_14390</name>
</gene>
<evidence type="ECO:0000256" key="3">
    <source>
        <dbReference type="ARBA" id="ARBA00023054"/>
    </source>
</evidence>
<comment type="function">
    <text evidence="5">Required for morphogenesis and for the elongation of the flagellar filament by facilitating polymerization of the flagellin monomers at the tip of growing filament. Forms a capping structure, which prevents flagellin subunits (transported through the central channel of the flagellum) from leaking out without polymerization at the distal end.</text>
</comment>
<sequence>MASITSTGIGSGLDVESIVTKLMSIERQPVTDLQTRATTMQTKLSSYGKLQSNISTLRDAAAKLNNPSTWGANLTSSSDSTSATATTTDGSVAGTYAVSITKLASAQTITTAAFPANTTSIGQGSLTIELGAWSSDQSSFTPTSGKSAVTINIGAGDDSLSAARDKINASGAGVVASVVTDSQGSRLVLRSANTGASNGFRVSSTVTTQDSNGGPGLAALAFDPSNGVTTATQAQAAQSAVGKINGIDVVSESNTVANVIDGLTVNFNKITTADVSVTVGPDKDSIKKAVNDFATAYNALASFMKDQTKYVPKSGTTAASAGPLQGDSTAISLQGQLRNLIGSSTTLGGSLSRLSDIGLDPQADGSLKVNSTKLDAAVTNVDAMKKVLSGLDTSNDSNSGIIQRIRALADSALSFDGALNSKQTSLRSSINHNADDQDKMNQRLTLVEARMRASYQALDTTMAKMTTLQSYVSKQFG</sequence>
<evidence type="ECO:0000313" key="10">
    <source>
        <dbReference type="Proteomes" id="UP001219862"/>
    </source>
</evidence>
<evidence type="ECO:0000256" key="5">
    <source>
        <dbReference type="RuleBase" id="RU362066"/>
    </source>
</evidence>
<feature type="domain" description="Flagellar hook-associated protein 2 N-terminal" evidence="7">
    <location>
        <begin position="11"/>
        <end position="107"/>
    </location>
</feature>
<evidence type="ECO:0000256" key="4">
    <source>
        <dbReference type="ARBA" id="ARBA00023143"/>
    </source>
</evidence>
<evidence type="ECO:0000256" key="6">
    <source>
        <dbReference type="SAM" id="MobiDB-lite"/>
    </source>
</evidence>
<dbReference type="Proteomes" id="UP001219862">
    <property type="component" value="Unassembled WGS sequence"/>
</dbReference>
<reference evidence="9 10" key="1">
    <citation type="submission" date="2022-10" db="EMBL/GenBank/DDBJ databases">
        <title>paucibacter sp. hw8 Genome sequencing.</title>
        <authorList>
            <person name="Park S."/>
        </authorList>
    </citation>
    <scope>NUCLEOTIDE SEQUENCE [LARGE SCALE GENOMIC DNA]</scope>
    <source>
        <strain evidence="10">hw8</strain>
    </source>
</reference>
<accession>A0ABT5KTV4</accession>
<keyword evidence="4 5" id="KW-0975">Bacterial flagellum</keyword>
<feature type="domain" description="Flagellar hook-associated protein 2 C-terminal" evidence="8">
    <location>
        <begin position="237"/>
        <end position="466"/>
    </location>
</feature>
<evidence type="ECO:0000313" key="9">
    <source>
        <dbReference type="EMBL" id="MDC8786375.1"/>
    </source>
</evidence>
<keyword evidence="3" id="KW-0175">Coiled coil</keyword>
<keyword evidence="9" id="KW-0966">Cell projection</keyword>
<proteinExistence type="inferred from homology"/>
<evidence type="ECO:0000256" key="1">
    <source>
        <dbReference type="ARBA" id="ARBA00009764"/>
    </source>
</evidence>
<dbReference type="InterPro" id="IPR003481">
    <property type="entry name" value="FliD_N"/>
</dbReference>
<dbReference type="Pfam" id="PF07195">
    <property type="entry name" value="FliD_C"/>
    <property type="match status" value="1"/>
</dbReference>
<evidence type="ECO:0000256" key="2">
    <source>
        <dbReference type="ARBA" id="ARBA00011255"/>
    </source>
</evidence>
<comment type="caution">
    <text evidence="9">The sequence shown here is derived from an EMBL/GenBank/DDBJ whole genome shotgun (WGS) entry which is preliminary data.</text>
</comment>